<dbReference type="Proteomes" id="UP000194350">
    <property type="component" value="Unassembled WGS sequence"/>
</dbReference>
<protein>
    <recommendedName>
        <fullName evidence="1">Large polyvalent protein associated domain-containing protein</fullName>
    </recommendedName>
</protein>
<name>A0A1Y2S7X0_9GAMM</name>
<dbReference type="EMBL" id="MUBJ01000097">
    <property type="protein sequence ID" value="OTA13971.1"/>
    <property type="molecule type" value="Genomic_DNA"/>
</dbReference>
<dbReference type="OrthoDB" id="6465939at2"/>
<evidence type="ECO:0000259" key="1">
    <source>
        <dbReference type="Pfam" id="PF18850"/>
    </source>
</evidence>
<gene>
    <name evidence="2" type="ORF">Xvie_04098</name>
</gene>
<dbReference type="AlphaFoldDB" id="A0A1Y2S7X0"/>
<proteinExistence type="predicted"/>
<sequence>MSSIENINNVAVNGGEAVFDIVFFDGYRNRNIPEYILKTGVQWEIKNEFVSTEIIAMLIGFADKREKEEQEQKEKIALEFDQAVEELRNNPEY</sequence>
<accession>A0A1Y2S7X0</accession>
<feature type="domain" description="Large polyvalent protein associated" evidence="1">
    <location>
        <begin position="6"/>
        <end position="89"/>
    </location>
</feature>
<organism evidence="2 3">
    <name type="scientific">Xenorhabdus vietnamensis</name>
    <dbReference type="NCBI Taxonomy" id="351656"/>
    <lineage>
        <taxon>Bacteria</taxon>
        <taxon>Pseudomonadati</taxon>
        <taxon>Pseudomonadota</taxon>
        <taxon>Gammaproteobacteria</taxon>
        <taxon>Enterobacterales</taxon>
        <taxon>Morganellaceae</taxon>
        <taxon>Xenorhabdus</taxon>
    </lineage>
</organism>
<reference evidence="2 3" key="1">
    <citation type="submission" date="2016-10" db="EMBL/GenBank/DDBJ databases">
        <title>Systematic genetic and metabolomic analysis of Xenorhabdus and Photorhabdus spp., highlights the requirements for a dual symbiotic and pathogenic life style.</title>
        <authorList>
            <person name="Tobias N.J."/>
            <person name="Wolff H."/>
            <person name="Djahanschiri B."/>
            <person name="Pidot S.J."/>
            <person name="Stinear T.P."/>
            <person name="Ebersberger I."/>
            <person name="Bode H.B."/>
        </authorList>
    </citation>
    <scope>NUCLEOTIDE SEQUENCE [LARGE SCALE GENOMIC DNA]</scope>
    <source>
        <strain evidence="2 3">DSM 22392</strain>
    </source>
</reference>
<evidence type="ECO:0000313" key="3">
    <source>
        <dbReference type="Proteomes" id="UP000194350"/>
    </source>
</evidence>
<comment type="caution">
    <text evidence="2">The sequence shown here is derived from an EMBL/GenBank/DDBJ whole genome shotgun (WGS) entry which is preliminary data.</text>
</comment>
<keyword evidence="3" id="KW-1185">Reference proteome</keyword>
<dbReference type="Pfam" id="PF18850">
    <property type="entry name" value="LPD30"/>
    <property type="match status" value="1"/>
</dbReference>
<evidence type="ECO:0000313" key="2">
    <source>
        <dbReference type="EMBL" id="OTA13971.1"/>
    </source>
</evidence>
<dbReference type="InterPro" id="IPR040631">
    <property type="entry name" value="LPD30"/>
</dbReference>